<keyword evidence="2" id="KW-1185">Reference proteome</keyword>
<dbReference type="InterPro" id="IPR025366">
    <property type="entry name" value="DUF4270"/>
</dbReference>
<evidence type="ECO:0008006" key="3">
    <source>
        <dbReference type="Google" id="ProtNLM"/>
    </source>
</evidence>
<evidence type="ECO:0000313" key="2">
    <source>
        <dbReference type="Proteomes" id="UP000199437"/>
    </source>
</evidence>
<evidence type="ECO:0000313" key="1">
    <source>
        <dbReference type="EMBL" id="SEW00577.1"/>
    </source>
</evidence>
<gene>
    <name evidence="1" type="ORF">SAMN05216290_1188</name>
</gene>
<protein>
    <recommendedName>
        <fullName evidence="3">DUF4270 domain-containing protein</fullName>
    </recommendedName>
</protein>
<dbReference type="Pfam" id="PF14092">
    <property type="entry name" value="DUF4270"/>
    <property type="match status" value="1"/>
</dbReference>
<name>A0A1I0NH20_9BACT</name>
<dbReference type="AlphaFoldDB" id="A0A1I0NH20"/>
<organism evidence="1 2">
    <name type="scientific">Roseivirga pacifica</name>
    <dbReference type="NCBI Taxonomy" id="1267423"/>
    <lineage>
        <taxon>Bacteria</taxon>
        <taxon>Pseudomonadati</taxon>
        <taxon>Bacteroidota</taxon>
        <taxon>Cytophagia</taxon>
        <taxon>Cytophagales</taxon>
        <taxon>Roseivirgaceae</taxon>
        <taxon>Roseivirga</taxon>
    </lineage>
</organism>
<proteinExistence type="predicted"/>
<dbReference type="OrthoDB" id="1092930at2"/>
<dbReference type="EMBL" id="FOIR01000001">
    <property type="protein sequence ID" value="SEW00577.1"/>
    <property type="molecule type" value="Genomic_DNA"/>
</dbReference>
<accession>A0A1I0NH20</accession>
<sequence>MNLLGKIRIFGAFLVAGLIVFNSCEDSGPFGLGTEDVAPLEFFTEDIPIPVSQVLIDSINSRGTGRLLTGAVNSPAGQMSATAFSALTFEADVTDRPDAAATLDSVKFSINFNYLYDESEVNSFASIKAYKIQKSFPDTTYVTSSTLPLSNELIASADLNIVDLDSTYELVLDQAWADYVFSGFLNEEDEFENDSTFNRFMPGLGFVVEGNQSNIFSIVSGQDLEIRFYYSQPAADGSGLTDNKEFAITGEGKPNFFNLTVDRSATDYSAIQQPATEYASPAYSLVHSGGAVITKLDISGLNDFSESKDNAVINLVEFTVGPILDLPEDVDPPAALYMYFTDDQNIPVRDGSNFRGIQRDGTNVLSSAFPVTLAYDEETKTYSNSITTFVQSYYQDVFRRNHVFLFPTDINQSVNSFQINPDDINLKIFFSELSR</sequence>
<dbReference type="Proteomes" id="UP000199437">
    <property type="component" value="Unassembled WGS sequence"/>
</dbReference>
<reference evidence="2" key="1">
    <citation type="submission" date="2016-10" db="EMBL/GenBank/DDBJ databases">
        <authorList>
            <person name="Varghese N."/>
            <person name="Submissions S."/>
        </authorList>
    </citation>
    <scope>NUCLEOTIDE SEQUENCE [LARGE SCALE GENOMIC DNA]</scope>
    <source>
        <strain evidence="2">CGMCC 1.12402</strain>
    </source>
</reference>
<dbReference type="STRING" id="1267423.SAMN05216290_1188"/>